<dbReference type="EMBL" id="CP004885">
    <property type="protein sequence ID" value="AGX88408.1"/>
    <property type="molecule type" value="Genomic_DNA"/>
</dbReference>
<dbReference type="Proteomes" id="UP000017184">
    <property type="component" value="Chromosome"/>
</dbReference>
<sequence>MIQCETSIMAATAASGFRRYLGTGKSLSFVSPRQDRWCRSIDMQIYSSYNKACISSLIQSKMSAIRQNTGCHLPLPQNSNGMLRWCGLILDTSTEKCA</sequence>
<evidence type="ECO:0000313" key="1">
    <source>
        <dbReference type="EMBL" id="AGX88408.1"/>
    </source>
</evidence>
<proteinExistence type="predicted"/>
<dbReference type="AlphaFoldDB" id="U5NDW7"/>
<gene>
    <name evidence="1" type="ORF">Cenrod_2349</name>
</gene>
<evidence type="ECO:0000313" key="2">
    <source>
        <dbReference type="Proteomes" id="UP000017184"/>
    </source>
</evidence>
<keyword evidence="2" id="KW-1185">Reference proteome</keyword>
<accession>U5NDW7</accession>
<dbReference type="KEGG" id="cbx:Cenrod_2349"/>
<reference evidence="1 2" key="1">
    <citation type="journal article" date="2013" name="Genome Biol.">
        <title>Genomic analysis reveals key aspects of prokaryotic symbiosis in the phototrophic consortium "Chlorochromatium aggregatum".</title>
        <authorList>
            <person name="Liu Z."/>
            <person name="Muller J."/>
            <person name="Li T."/>
            <person name="Alvey R.M."/>
            <person name="Vogl K."/>
            <person name="Frigaard N.U."/>
            <person name="Rockwell N.C."/>
            <person name="Boyd E.S."/>
            <person name="Tomsho L.P."/>
            <person name="Schuster S.C."/>
            <person name="Henke P."/>
            <person name="Rohde M."/>
            <person name="Overmann J."/>
            <person name="Bryant D.A."/>
        </authorList>
    </citation>
    <scope>NUCLEOTIDE SEQUENCE [LARGE SCALE GENOMIC DNA]</scope>
    <source>
        <strain evidence="1">CR</strain>
    </source>
</reference>
<organism evidence="1 2">
    <name type="scientific">Candidatus Symbiobacter mobilis CR</name>
    <dbReference type="NCBI Taxonomy" id="946483"/>
    <lineage>
        <taxon>Bacteria</taxon>
        <taxon>Pseudomonadati</taxon>
        <taxon>Pseudomonadota</taxon>
        <taxon>Betaproteobacteria</taxon>
        <taxon>Burkholderiales</taxon>
        <taxon>Comamonadaceae</taxon>
    </lineage>
</organism>
<dbReference type="STRING" id="946483.Cenrod_2349"/>
<protein>
    <submittedName>
        <fullName evidence="1">Uncharacterized protein</fullName>
    </submittedName>
</protein>
<dbReference type="HOGENOM" id="CLU_2328584_0_0_4"/>
<name>U5NDW7_9BURK</name>